<evidence type="ECO:0000259" key="9">
    <source>
        <dbReference type="Pfam" id="PF13962"/>
    </source>
</evidence>
<comment type="subcellular location">
    <subcellularLocation>
        <location evidence="1">Membrane</location>
        <topology evidence="1">Multi-pass membrane protein</topology>
    </subcellularLocation>
</comment>
<feature type="repeat" description="ANK" evidence="7">
    <location>
        <begin position="191"/>
        <end position="214"/>
    </location>
</feature>
<evidence type="ECO:0000256" key="6">
    <source>
        <dbReference type="ARBA" id="ARBA00023136"/>
    </source>
</evidence>
<evidence type="ECO:0000256" key="2">
    <source>
        <dbReference type="ARBA" id="ARBA00022692"/>
    </source>
</evidence>
<keyword evidence="3" id="KW-0677">Repeat</keyword>
<feature type="transmembrane region" description="Helical" evidence="8">
    <location>
        <begin position="467"/>
        <end position="488"/>
    </location>
</feature>
<dbReference type="Pfam" id="PF12796">
    <property type="entry name" value="Ank_2"/>
    <property type="match status" value="2"/>
</dbReference>
<evidence type="ECO:0000256" key="4">
    <source>
        <dbReference type="ARBA" id="ARBA00022989"/>
    </source>
</evidence>
<dbReference type="InterPro" id="IPR036770">
    <property type="entry name" value="Ankyrin_rpt-contain_sf"/>
</dbReference>
<evidence type="ECO:0000256" key="3">
    <source>
        <dbReference type="ARBA" id="ARBA00022737"/>
    </source>
</evidence>
<dbReference type="PANTHER" id="PTHR24186">
    <property type="entry name" value="PROTEIN PHOSPHATASE 1 REGULATORY SUBUNIT"/>
    <property type="match status" value="1"/>
</dbReference>
<sequence length="600" mass="66579">MDPRLYRYAMSGDTNSMRKLVKEDQLDLTLQLTLQSNNALHIVAQHGHCAFAEALLALSPSLLFRSNFDGDLPLHVAARGGHKVLVDVFIDSLKNIANPDDEVTDLESTDTSMPQAVWLKINLKGNTALHEAMRFRRTKVAMALLGFDPRLADGLNHAGESPLYLACELRMMVVVERIFSCCSTFRIEGLNGRTPLHASAISGHFGITRLLLQKLPDLIKQVDESGRNALHYSASTAAIKISRLLVQTDRSLAYVKDNDGLTPFFVAIQASRPHTACMILDHCPDVGELRDRCGRNALHISIRHNSLKKLEAMMKRPELRGLVNKPDNDGNTPLHTATKYHVYRKVKLMLDTHCVDLRARNEEGLTALDVSELGWEVNPRQISVRKFLLSRGAVRSQFQTQKVQKFRIHPLNRRGVDLKSFCETMSLVAVLLATISFAAAFTLPGGYNSDDPNKGHATLIKRLALKAFLLSDTTTFCSSLTLAILMLCGTLGDLVFLRSTAIWCELLLTISLYGSLVAFGTGVYVVISDQCMWLAIVVLLMVCSVPIIFDEITRISSKMTPFAVRLQKGLLGQSMKRSIDIVQNTATNIQSYSDSEPSFT</sequence>
<evidence type="ECO:0000313" key="10">
    <source>
        <dbReference type="EMBL" id="KAK1260802.1"/>
    </source>
</evidence>
<name>A0AAV9A9F9_ACOGR</name>
<proteinExistence type="predicted"/>
<dbReference type="SUPFAM" id="SSF48403">
    <property type="entry name" value="Ankyrin repeat"/>
    <property type="match status" value="2"/>
</dbReference>
<reference evidence="10" key="2">
    <citation type="submission" date="2023-06" db="EMBL/GenBank/DDBJ databases">
        <authorList>
            <person name="Ma L."/>
            <person name="Liu K.-W."/>
            <person name="Li Z."/>
            <person name="Hsiao Y.-Y."/>
            <person name="Qi Y."/>
            <person name="Fu T."/>
            <person name="Tang G."/>
            <person name="Zhang D."/>
            <person name="Sun W.-H."/>
            <person name="Liu D.-K."/>
            <person name="Li Y."/>
            <person name="Chen G.-Z."/>
            <person name="Liu X.-D."/>
            <person name="Liao X.-Y."/>
            <person name="Jiang Y.-T."/>
            <person name="Yu X."/>
            <person name="Hao Y."/>
            <person name="Huang J."/>
            <person name="Zhao X.-W."/>
            <person name="Ke S."/>
            <person name="Chen Y.-Y."/>
            <person name="Wu W.-L."/>
            <person name="Hsu J.-L."/>
            <person name="Lin Y.-F."/>
            <person name="Huang M.-D."/>
            <person name="Li C.-Y."/>
            <person name="Huang L."/>
            <person name="Wang Z.-W."/>
            <person name="Zhao X."/>
            <person name="Zhong W.-Y."/>
            <person name="Peng D.-H."/>
            <person name="Ahmad S."/>
            <person name="Lan S."/>
            <person name="Zhang J.-S."/>
            <person name="Tsai W.-C."/>
            <person name="Van De Peer Y."/>
            <person name="Liu Z.-J."/>
        </authorList>
    </citation>
    <scope>NUCLEOTIDE SEQUENCE</scope>
    <source>
        <strain evidence="10">SCP</strain>
        <tissue evidence="10">Leaves</tissue>
    </source>
</reference>
<dbReference type="EMBL" id="JAUJYN010000011">
    <property type="protein sequence ID" value="KAK1260802.1"/>
    <property type="molecule type" value="Genomic_DNA"/>
</dbReference>
<dbReference type="PANTHER" id="PTHR24186:SF50">
    <property type="entry name" value="ANKYRIN REPEAT-CONTAINING PROTEIN ITN1-LIKE ISOFORM X1"/>
    <property type="match status" value="1"/>
</dbReference>
<feature type="transmembrane region" description="Helical" evidence="8">
    <location>
        <begin position="500"/>
        <end position="526"/>
    </location>
</feature>
<dbReference type="Gene3D" id="1.25.40.20">
    <property type="entry name" value="Ankyrin repeat-containing domain"/>
    <property type="match status" value="1"/>
</dbReference>
<keyword evidence="5 7" id="KW-0040">ANK repeat</keyword>
<keyword evidence="6 8" id="KW-0472">Membrane</keyword>
<feature type="repeat" description="ANK" evidence="7">
    <location>
        <begin position="69"/>
        <end position="101"/>
    </location>
</feature>
<keyword evidence="4 8" id="KW-1133">Transmembrane helix</keyword>
<accession>A0AAV9A9F9</accession>
<gene>
    <name evidence="10" type="ORF">QJS04_geneDACA019090</name>
</gene>
<evidence type="ECO:0000256" key="8">
    <source>
        <dbReference type="SAM" id="Phobius"/>
    </source>
</evidence>
<evidence type="ECO:0000256" key="1">
    <source>
        <dbReference type="ARBA" id="ARBA00004141"/>
    </source>
</evidence>
<evidence type="ECO:0000256" key="7">
    <source>
        <dbReference type="PROSITE-ProRule" id="PRU00023"/>
    </source>
</evidence>
<keyword evidence="2 8" id="KW-0812">Transmembrane</keyword>
<dbReference type="Pfam" id="PF13962">
    <property type="entry name" value="PGG"/>
    <property type="match status" value="1"/>
</dbReference>
<feature type="transmembrane region" description="Helical" evidence="8">
    <location>
        <begin position="532"/>
        <end position="549"/>
    </location>
</feature>
<feature type="domain" description="PGG" evidence="9">
    <location>
        <begin position="419"/>
        <end position="526"/>
    </location>
</feature>
<dbReference type="PROSITE" id="PS50088">
    <property type="entry name" value="ANK_REPEAT"/>
    <property type="match status" value="2"/>
</dbReference>
<evidence type="ECO:0000313" key="11">
    <source>
        <dbReference type="Proteomes" id="UP001179952"/>
    </source>
</evidence>
<comment type="caution">
    <text evidence="10">The sequence shown here is derived from an EMBL/GenBank/DDBJ whole genome shotgun (WGS) entry which is preliminary data.</text>
</comment>
<dbReference type="Proteomes" id="UP001179952">
    <property type="component" value="Unassembled WGS sequence"/>
</dbReference>
<evidence type="ECO:0000256" key="5">
    <source>
        <dbReference type="ARBA" id="ARBA00023043"/>
    </source>
</evidence>
<dbReference type="InterPro" id="IPR002110">
    <property type="entry name" value="Ankyrin_rpt"/>
</dbReference>
<keyword evidence="11" id="KW-1185">Reference proteome</keyword>
<dbReference type="SMART" id="SM00248">
    <property type="entry name" value="ANK"/>
    <property type="match status" value="9"/>
</dbReference>
<dbReference type="PROSITE" id="PS50297">
    <property type="entry name" value="ANK_REP_REGION"/>
    <property type="match status" value="1"/>
</dbReference>
<protein>
    <submittedName>
        <fullName evidence="10">Ankyrin repeat-containing protein</fullName>
    </submittedName>
</protein>
<feature type="transmembrane region" description="Helical" evidence="8">
    <location>
        <begin position="427"/>
        <end position="447"/>
    </location>
</feature>
<organism evidence="10 11">
    <name type="scientific">Acorus gramineus</name>
    <name type="common">Dwarf sweet flag</name>
    <dbReference type="NCBI Taxonomy" id="55184"/>
    <lineage>
        <taxon>Eukaryota</taxon>
        <taxon>Viridiplantae</taxon>
        <taxon>Streptophyta</taxon>
        <taxon>Embryophyta</taxon>
        <taxon>Tracheophyta</taxon>
        <taxon>Spermatophyta</taxon>
        <taxon>Magnoliopsida</taxon>
        <taxon>Liliopsida</taxon>
        <taxon>Acoraceae</taxon>
        <taxon>Acorus</taxon>
    </lineage>
</organism>
<reference evidence="10" key="1">
    <citation type="journal article" date="2023" name="Nat. Commun.">
        <title>Diploid and tetraploid genomes of Acorus and the evolution of monocots.</title>
        <authorList>
            <person name="Ma L."/>
            <person name="Liu K.W."/>
            <person name="Li Z."/>
            <person name="Hsiao Y.Y."/>
            <person name="Qi Y."/>
            <person name="Fu T."/>
            <person name="Tang G.D."/>
            <person name="Zhang D."/>
            <person name="Sun W.H."/>
            <person name="Liu D.K."/>
            <person name="Li Y."/>
            <person name="Chen G.Z."/>
            <person name="Liu X.D."/>
            <person name="Liao X.Y."/>
            <person name="Jiang Y.T."/>
            <person name="Yu X."/>
            <person name="Hao Y."/>
            <person name="Huang J."/>
            <person name="Zhao X.W."/>
            <person name="Ke S."/>
            <person name="Chen Y.Y."/>
            <person name="Wu W.L."/>
            <person name="Hsu J.L."/>
            <person name="Lin Y.F."/>
            <person name="Huang M.D."/>
            <person name="Li C.Y."/>
            <person name="Huang L."/>
            <person name="Wang Z.W."/>
            <person name="Zhao X."/>
            <person name="Zhong W.Y."/>
            <person name="Peng D.H."/>
            <person name="Ahmad S."/>
            <person name="Lan S."/>
            <person name="Zhang J.S."/>
            <person name="Tsai W.C."/>
            <person name="Van de Peer Y."/>
            <person name="Liu Z.J."/>
        </authorList>
    </citation>
    <scope>NUCLEOTIDE SEQUENCE</scope>
    <source>
        <strain evidence="10">SCP</strain>
    </source>
</reference>
<dbReference type="AlphaFoldDB" id="A0AAV9A9F9"/>
<dbReference type="GO" id="GO:0005886">
    <property type="term" value="C:plasma membrane"/>
    <property type="evidence" value="ECO:0007669"/>
    <property type="project" value="TreeGrafter"/>
</dbReference>
<dbReference type="InterPro" id="IPR026961">
    <property type="entry name" value="PGG_dom"/>
</dbReference>